<dbReference type="AlphaFoldDB" id="A0A2M4CCM1"/>
<organism evidence="2">
    <name type="scientific">Anopheles marajoara</name>
    <dbReference type="NCBI Taxonomy" id="58244"/>
    <lineage>
        <taxon>Eukaryota</taxon>
        <taxon>Metazoa</taxon>
        <taxon>Ecdysozoa</taxon>
        <taxon>Arthropoda</taxon>
        <taxon>Hexapoda</taxon>
        <taxon>Insecta</taxon>
        <taxon>Pterygota</taxon>
        <taxon>Neoptera</taxon>
        <taxon>Endopterygota</taxon>
        <taxon>Diptera</taxon>
        <taxon>Nematocera</taxon>
        <taxon>Culicoidea</taxon>
        <taxon>Culicidae</taxon>
        <taxon>Anophelinae</taxon>
        <taxon>Anopheles</taxon>
    </lineage>
</organism>
<keyword evidence="1" id="KW-0732">Signal</keyword>
<accession>A0A2M4CCM1</accession>
<name>A0A2M4CCM1_9DIPT</name>
<feature type="signal peptide" evidence="1">
    <location>
        <begin position="1"/>
        <end position="20"/>
    </location>
</feature>
<dbReference type="EMBL" id="GGFJ01013919">
    <property type="protein sequence ID" value="MBW63060.1"/>
    <property type="molecule type" value="Transcribed_RNA"/>
</dbReference>
<evidence type="ECO:0000313" key="2">
    <source>
        <dbReference type="EMBL" id="MBW63060.1"/>
    </source>
</evidence>
<sequence>MLWFGFSVAATLRGLRRVFADWFLFFAEEGSRAQGSLVAVLYQISESFPKLTIERTEGQFQGRIGVALALPWPPVD</sequence>
<evidence type="ECO:0000256" key="1">
    <source>
        <dbReference type="SAM" id="SignalP"/>
    </source>
</evidence>
<feature type="chain" id="PRO_5014701666" evidence="1">
    <location>
        <begin position="21"/>
        <end position="76"/>
    </location>
</feature>
<protein>
    <submittedName>
        <fullName evidence="2">Putative secreted protein</fullName>
    </submittedName>
</protein>
<proteinExistence type="predicted"/>
<reference evidence="2" key="1">
    <citation type="submission" date="2018-01" db="EMBL/GenBank/DDBJ databases">
        <title>An insight into the sialome of Amazonian anophelines.</title>
        <authorList>
            <person name="Ribeiro J.M."/>
            <person name="Scarpassa V."/>
            <person name="Calvo E."/>
        </authorList>
    </citation>
    <scope>NUCLEOTIDE SEQUENCE</scope>
    <source>
        <tissue evidence="2">Salivary glands</tissue>
    </source>
</reference>